<feature type="non-terminal residue" evidence="1">
    <location>
        <position position="91"/>
    </location>
</feature>
<evidence type="ECO:0000313" key="1">
    <source>
        <dbReference type="EMBL" id="KAK5247203.1"/>
    </source>
</evidence>
<evidence type="ECO:0000313" key="2">
    <source>
        <dbReference type="Proteomes" id="UP001357485"/>
    </source>
</evidence>
<feature type="non-terminal residue" evidence="1">
    <location>
        <position position="1"/>
    </location>
</feature>
<name>A0ABR0LXK7_9PEZI</name>
<comment type="caution">
    <text evidence="1">The sequence shown here is derived from an EMBL/GenBank/DDBJ whole genome shotgun (WGS) entry which is preliminary data.</text>
</comment>
<gene>
    <name evidence="1" type="ORF">LTR16_006822</name>
</gene>
<keyword evidence="2" id="KW-1185">Reference proteome</keyword>
<accession>A0ABR0LXK7</accession>
<dbReference type="EMBL" id="JAVRRA010009553">
    <property type="protein sequence ID" value="KAK5247203.1"/>
    <property type="molecule type" value="Genomic_DNA"/>
</dbReference>
<protein>
    <submittedName>
        <fullName evidence="1">Uncharacterized protein</fullName>
    </submittedName>
</protein>
<reference evidence="1 2" key="1">
    <citation type="submission" date="2023-08" db="EMBL/GenBank/DDBJ databases">
        <title>Black Yeasts Isolated from many extreme environments.</title>
        <authorList>
            <person name="Coleine C."/>
            <person name="Stajich J.E."/>
            <person name="Selbmann L."/>
        </authorList>
    </citation>
    <scope>NUCLEOTIDE SEQUENCE [LARGE SCALE GENOMIC DNA]</scope>
    <source>
        <strain evidence="1 2">CCFEE 536</strain>
    </source>
</reference>
<dbReference type="Proteomes" id="UP001357485">
    <property type="component" value="Unassembled WGS sequence"/>
</dbReference>
<organism evidence="1 2">
    <name type="scientific">Cryomyces antarcticus</name>
    <dbReference type="NCBI Taxonomy" id="329879"/>
    <lineage>
        <taxon>Eukaryota</taxon>
        <taxon>Fungi</taxon>
        <taxon>Dikarya</taxon>
        <taxon>Ascomycota</taxon>
        <taxon>Pezizomycotina</taxon>
        <taxon>Dothideomycetes</taxon>
        <taxon>Dothideomycetes incertae sedis</taxon>
        <taxon>Cryomyces</taxon>
    </lineage>
</organism>
<sequence length="91" mass="10182">ALVSSSISGPGHSRMRRCASMCKNCGSTRETLTRRPLDSTRGRSLFTKCVRKRLAENPMKPVARPKGLRRDISQSICHSEKTRLRTLRAVA</sequence>
<proteinExistence type="predicted"/>